<organism evidence="1">
    <name type="scientific">Blastobotrys adeninivorans</name>
    <name type="common">Yeast</name>
    <name type="synonym">Arxula adeninivorans</name>
    <dbReference type="NCBI Taxonomy" id="409370"/>
    <lineage>
        <taxon>Eukaryota</taxon>
        <taxon>Fungi</taxon>
        <taxon>Dikarya</taxon>
        <taxon>Ascomycota</taxon>
        <taxon>Saccharomycotina</taxon>
        <taxon>Dipodascomycetes</taxon>
        <taxon>Dipodascales</taxon>
        <taxon>Trichomonascaceae</taxon>
        <taxon>Blastobotrys</taxon>
    </lineage>
</organism>
<gene>
    <name evidence="1" type="ORF">GNLVRS02_ARAD1D48884g</name>
</gene>
<sequence>MVSLRGIIVSAPVKTRTQVVFDMDTRVKRARVVLRKAHFDNPDDIYAIYGGVIVIDELEVRRKNRPGEIHVSKKLIMYPNGANEVTSFLYQQRIDGPILQSNYRKPSNANTRVKDDLKGLFCLGPKIRSKSLPYSLEVQLDRVDAVDMRELYQVSGYIESVEALTSEPTTKKKLVLYEDSSKLQLYLYDELARMKLKPGQRIQVSGVKLKRFNDNQITGLVRARYGTITHVEPSIPVLPPDFSQGLDFSDDGD</sequence>
<reference evidence="1" key="2">
    <citation type="submission" date="2014-06" db="EMBL/GenBank/DDBJ databases">
        <title>The complete genome of Blastobotrys (Arxula) adeninivorans LS3 - a yeast of biotechnological interest.</title>
        <authorList>
            <person name="Kunze G."/>
            <person name="Gaillardin C."/>
            <person name="Czernicka M."/>
            <person name="Durrens P."/>
            <person name="Martin T."/>
            <person name="Boer E."/>
            <person name="Gabaldon T."/>
            <person name="Cruz J."/>
            <person name="Talla E."/>
            <person name="Marck C."/>
            <person name="Goffeau A."/>
            <person name="Barbe V."/>
            <person name="Baret P."/>
            <person name="Baronian K."/>
            <person name="Beier S."/>
            <person name="Bleykasten C."/>
            <person name="Bode R."/>
            <person name="Casaregola S."/>
            <person name="Despons L."/>
            <person name="Fairhead C."/>
            <person name="Giersberg M."/>
            <person name="Gierski P."/>
            <person name="Hahnel U."/>
            <person name="Hartmann A."/>
            <person name="Jankowska D."/>
            <person name="Jubin C."/>
            <person name="Jung P."/>
            <person name="Lafontaine I."/>
            <person name="Leh-Louis V."/>
            <person name="Lemaire M."/>
            <person name="Marcet-Houben M."/>
            <person name="Mascher M."/>
            <person name="Morel G."/>
            <person name="Richard G.-F."/>
            <person name="Riechen J."/>
            <person name="Sacerdot C."/>
            <person name="Sarkar A."/>
            <person name="Savel G."/>
            <person name="Schacherer J."/>
            <person name="Sherman D."/>
            <person name="Straub M.-L."/>
            <person name="Stein N."/>
            <person name="Thierry A."/>
            <person name="Trautwein-Schult A."/>
            <person name="Westhof E."/>
            <person name="Worch S."/>
            <person name="Dujon B."/>
            <person name="Souciet J.-L."/>
            <person name="Wincker P."/>
            <person name="Scholz U."/>
            <person name="Neuveglise N."/>
        </authorList>
    </citation>
    <scope>NUCLEOTIDE SEQUENCE</scope>
    <source>
        <strain evidence="1">LS3</strain>
    </source>
</reference>
<reference evidence="1" key="1">
    <citation type="submission" date="2014-02" db="EMBL/GenBank/DDBJ databases">
        <authorList>
            <person name="Genoscope - CEA"/>
        </authorList>
    </citation>
    <scope>NUCLEOTIDE SEQUENCE</scope>
    <source>
        <strain evidence="1">LS3</strain>
    </source>
</reference>
<proteinExistence type="predicted"/>
<evidence type="ECO:0000313" key="1">
    <source>
        <dbReference type="EMBL" id="CDP39063.1"/>
    </source>
</evidence>
<dbReference type="AlphaFoldDB" id="A0A060TDM5"/>
<protein>
    <submittedName>
        <fullName evidence="1">ARAD1D48884p</fullName>
    </submittedName>
</protein>
<accession>A0A060TDM5</accession>
<name>A0A060TDM5_BLAAD</name>
<dbReference type="EMBL" id="HG937694">
    <property type="protein sequence ID" value="CDP39063.1"/>
    <property type="molecule type" value="Genomic_DNA"/>
</dbReference>